<dbReference type="EMBL" id="AEYX01000034">
    <property type="protein sequence ID" value="EGG47089.1"/>
    <property type="molecule type" value="Genomic_DNA"/>
</dbReference>
<dbReference type="AlphaFoldDB" id="F3NI49"/>
<dbReference type="InterPro" id="IPR009057">
    <property type="entry name" value="Homeodomain-like_sf"/>
</dbReference>
<feature type="compositionally biased region" description="Basic and acidic residues" evidence="1">
    <location>
        <begin position="159"/>
        <end position="175"/>
    </location>
</feature>
<name>F3NI49_9ACTN</name>
<dbReference type="RefSeq" id="WP_006140515.1">
    <property type="nucleotide sequence ID" value="NZ_AEYX01000034.1"/>
</dbReference>
<organism evidence="2 3">
    <name type="scientific">Streptomyces griseoaurantiacus M045</name>
    <dbReference type="NCBI Taxonomy" id="996637"/>
    <lineage>
        <taxon>Bacteria</taxon>
        <taxon>Bacillati</taxon>
        <taxon>Actinomycetota</taxon>
        <taxon>Actinomycetes</taxon>
        <taxon>Kitasatosporales</taxon>
        <taxon>Streptomycetaceae</taxon>
        <taxon>Streptomyces</taxon>
        <taxon>Streptomyces aurantiacus group</taxon>
    </lineage>
</organism>
<sequence length="218" mass="23694">MTARREPISSRERPAKPALPRYAIVDATVRIMRAEGLHKNGHGPAGAGAGHRPASLYVYVANTAELHAPMLDALLGEVDLTGREAGADWSEQLRALMTSCALVLFTQPQREATYPSIAAHTALIDGPAQSWMRWRPCRGAAGRTGVKFRWQMSRTSSRAGERRGGKGHTVRERTPSRGATLTASPTGCAAKSRQTTAVRWHHTSESHAMRATVLPVRD</sequence>
<gene>
    <name evidence="2" type="ORF">SGM_2813</name>
</gene>
<proteinExistence type="predicted"/>
<feature type="region of interest" description="Disordered" evidence="1">
    <location>
        <begin position="153"/>
        <end position="193"/>
    </location>
</feature>
<dbReference type="Gene3D" id="1.10.357.10">
    <property type="entry name" value="Tetracycline Repressor, domain 2"/>
    <property type="match status" value="1"/>
</dbReference>
<dbReference type="STRING" id="996637.SGM_2813"/>
<evidence type="ECO:0000313" key="3">
    <source>
        <dbReference type="Proteomes" id="UP000003022"/>
    </source>
</evidence>
<reference evidence="2 3" key="1">
    <citation type="journal article" date="2011" name="J. Bacteriol.">
        <title>Draft genome sequence of the marine bacterium Streptomyces griseoaurantiacus M045, which produces novel manumycin-type antibiotics with a pABA core component.</title>
        <authorList>
            <person name="Li F."/>
            <person name="Jiang P."/>
            <person name="Zheng H."/>
            <person name="Wang S."/>
            <person name="Zhao G."/>
            <person name="Qin S."/>
            <person name="Liu Z."/>
        </authorList>
    </citation>
    <scope>NUCLEOTIDE SEQUENCE [LARGE SCALE GENOMIC DNA]</scope>
    <source>
        <strain evidence="2 3">M045</strain>
    </source>
</reference>
<dbReference type="Proteomes" id="UP000003022">
    <property type="component" value="Unassembled WGS sequence"/>
</dbReference>
<dbReference type="SUPFAM" id="SSF46689">
    <property type="entry name" value="Homeodomain-like"/>
    <property type="match status" value="1"/>
</dbReference>
<evidence type="ECO:0000256" key="1">
    <source>
        <dbReference type="SAM" id="MobiDB-lite"/>
    </source>
</evidence>
<protein>
    <submittedName>
        <fullName evidence="2">TetR family transcriptional regulator</fullName>
    </submittedName>
</protein>
<keyword evidence="3" id="KW-1185">Reference proteome</keyword>
<evidence type="ECO:0000313" key="2">
    <source>
        <dbReference type="EMBL" id="EGG47089.1"/>
    </source>
</evidence>
<dbReference type="eggNOG" id="COG1309">
    <property type="taxonomic scope" value="Bacteria"/>
</dbReference>
<comment type="caution">
    <text evidence="2">The sequence shown here is derived from an EMBL/GenBank/DDBJ whole genome shotgun (WGS) entry which is preliminary data.</text>
</comment>
<accession>F3NI49</accession>